<dbReference type="RefSeq" id="XP_033587499.1">
    <property type="nucleotide sequence ID" value="XM_033731490.1"/>
</dbReference>
<evidence type="ECO:0000259" key="5">
    <source>
        <dbReference type="PROSITE" id="PS51192"/>
    </source>
</evidence>
<dbReference type="CDD" id="cd18793">
    <property type="entry name" value="SF2_C_SNF"/>
    <property type="match status" value="1"/>
</dbReference>
<feature type="domain" description="Helicase ATP-binding" evidence="5">
    <location>
        <begin position="295"/>
        <end position="467"/>
    </location>
</feature>
<feature type="region of interest" description="Disordered" evidence="4">
    <location>
        <begin position="1"/>
        <end position="40"/>
    </location>
</feature>
<proteinExistence type="predicted"/>
<dbReference type="PROSITE" id="PS51192">
    <property type="entry name" value="HELICASE_ATP_BIND_1"/>
    <property type="match status" value="1"/>
</dbReference>
<dbReference type="GeneID" id="54472492"/>
<dbReference type="GO" id="GO:0005634">
    <property type="term" value="C:nucleus"/>
    <property type="evidence" value="ECO:0007669"/>
    <property type="project" value="TreeGrafter"/>
</dbReference>
<sequence>MKPFKPLTFVRRPDVSSGQREPILEPPAKKRRISDETPEEHIASVKAAANALKTPHPPKLFQAPVRKPLEIVQNPNGSHPTPSPAHTEHTKYYTVLWRKITTKKNKTWDGDGVLAVSNGSATLQDVSGKDIGRTVCKRPLDIGSELSISGKEIEIESVLSKDEFLATRPSKKAQQPQSNLKASKSDPRLSSSATMPHPAVERHRSIPALPSRNPTNAAFKAPLMHGMAQVVPPRDGKLPTPRHDPNRPNALVMKRPRHAPKGKQIVDVVVDPLLSDKLREHQRVGVSFLYECVMGIKDYDGEGAILADEMGLGKTLQTIALLWTLMKQNPIHEEPPVIKKALIVCPVTLINNWRKEFRRWLGTERIGVMVLKDKKTKLTDFTKGRSYSVMIIGYEKVRMVQEELQQASGSGIDIVIADEGHRLKTAQNKSALAIKSLNTERRIILSGTPLQNDLGEFHTMVDFVNPGLLKKYSAFKRDFENPIVRSQQPGASPDDKEKGEARAEELATLTGKFILRRTSDILSKYLPPKTEYVLFCKPTGAQRAVYRAILQSPVYSAALGSSSLTLELINILKKVCNSPNLLLKNSKDGGAMKAELMECIPQASLKSSGASGKLQVLDSLLHQMRNTTDEKVVLISNYTSTLDILSNLLTSLSYKFLRLDGSTPANQRQDLVDRFNRSSQRDCFVFLLSAKAGGLGLNLHGASRLILFDGDWNPATDLQAMARVHREGQKRACYIYRLLTKGALDEKIFQRQVSKTGLADSIVDGKNGVSGFTREELRDLFRLDDGEGCQTHILLGCTCGGRGMPMVEPEEDVISPRNDLAALSSGGDDIDRDENGVEIVHLEDDAQPSSSSRRSWMSGKEYSSQAESEAKDPMVARAKMLSLMQYAHFDTSLVPERAAEDEMDDGDALEGVIEDAVLRSVLREKGGRVGFVLSKLSG</sequence>
<dbReference type="SMART" id="SM00487">
    <property type="entry name" value="DEXDc"/>
    <property type="match status" value="1"/>
</dbReference>
<dbReference type="InterPro" id="IPR050496">
    <property type="entry name" value="SNF2_RAD54_helicase_repair"/>
</dbReference>
<evidence type="ECO:0000313" key="8">
    <source>
        <dbReference type="Proteomes" id="UP000799767"/>
    </source>
</evidence>
<dbReference type="FunFam" id="3.40.50.10810:FF:000035">
    <property type="entry name" value="DsDNA-dependent ATPase (Rad54b)"/>
    <property type="match status" value="1"/>
</dbReference>
<feature type="region of interest" description="Disordered" evidence="4">
    <location>
        <begin position="844"/>
        <end position="870"/>
    </location>
</feature>
<dbReference type="AlphaFoldDB" id="A0A6A6PLL5"/>
<dbReference type="Pfam" id="PF00176">
    <property type="entry name" value="SNF2-rel_dom"/>
    <property type="match status" value="1"/>
</dbReference>
<feature type="compositionally biased region" description="Polar residues" evidence="4">
    <location>
        <begin position="172"/>
        <end position="194"/>
    </location>
</feature>
<evidence type="ECO:0000313" key="7">
    <source>
        <dbReference type="EMBL" id="KAF2480929.1"/>
    </source>
</evidence>
<dbReference type="InterPro" id="IPR049730">
    <property type="entry name" value="SNF2/RAD54-like_C"/>
</dbReference>
<dbReference type="GO" id="GO:0016787">
    <property type="term" value="F:hydrolase activity"/>
    <property type="evidence" value="ECO:0007669"/>
    <property type="project" value="UniProtKB-KW"/>
</dbReference>
<dbReference type="PANTHER" id="PTHR45629:SF7">
    <property type="entry name" value="DNA EXCISION REPAIR PROTEIN ERCC-6-RELATED"/>
    <property type="match status" value="1"/>
</dbReference>
<evidence type="ECO:0000259" key="6">
    <source>
        <dbReference type="PROSITE" id="PS51194"/>
    </source>
</evidence>
<dbReference type="Gene3D" id="3.40.50.10810">
    <property type="entry name" value="Tandem AAA-ATPase domain"/>
    <property type="match status" value="1"/>
</dbReference>
<dbReference type="GO" id="GO:0015616">
    <property type="term" value="F:DNA translocase activity"/>
    <property type="evidence" value="ECO:0007669"/>
    <property type="project" value="TreeGrafter"/>
</dbReference>
<dbReference type="InterPro" id="IPR001650">
    <property type="entry name" value="Helicase_C-like"/>
</dbReference>
<evidence type="ECO:0000256" key="3">
    <source>
        <dbReference type="ARBA" id="ARBA00022840"/>
    </source>
</evidence>
<feature type="region of interest" description="Disordered" evidence="4">
    <location>
        <begin position="166"/>
        <end position="212"/>
    </location>
</feature>
<dbReference type="InterPro" id="IPR000330">
    <property type="entry name" value="SNF2_N"/>
</dbReference>
<keyword evidence="3" id="KW-0067">ATP-binding</keyword>
<dbReference type="GO" id="GO:0000724">
    <property type="term" value="P:double-strand break repair via homologous recombination"/>
    <property type="evidence" value="ECO:0007669"/>
    <property type="project" value="TreeGrafter"/>
</dbReference>
<dbReference type="Proteomes" id="UP000799767">
    <property type="component" value="Unassembled WGS sequence"/>
</dbReference>
<dbReference type="GO" id="GO:0007131">
    <property type="term" value="P:reciprocal meiotic recombination"/>
    <property type="evidence" value="ECO:0007669"/>
    <property type="project" value="TreeGrafter"/>
</dbReference>
<dbReference type="SMART" id="SM00490">
    <property type="entry name" value="HELICc"/>
    <property type="match status" value="1"/>
</dbReference>
<gene>
    <name evidence="7" type="ORF">BDY17DRAFT_255037</name>
</gene>
<feature type="compositionally biased region" description="Basic and acidic residues" evidence="4">
    <location>
        <begin position="234"/>
        <end position="246"/>
    </location>
</feature>
<organism evidence="7 8">
    <name type="scientific">Neohortaea acidophila</name>
    <dbReference type="NCBI Taxonomy" id="245834"/>
    <lineage>
        <taxon>Eukaryota</taxon>
        <taxon>Fungi</taxon>
        <taxon>Dikarya</taxon>
        <taxon>Ascomycota</taxon>
        <taxon>Pezizomycotina</taxon>
        <taxon>Dothideomycetes</taxon>
        <taxon>Dothideomycetidae</taxon>
        <taxon>Mycosphaerellales</taxon>
        <taxon>Teratosphaeriaceae</taxon>
        <taxon>Neohortaea</taxon>
    </lineage>
</organism>
<dbReference type="PROSITE" id="PS51194">
    <property type="entry name" value="HELICASE_CTER"/>
    <property type="match status" value="1"/>
</dbReference>
<dbReference type="OrthoDB" id="413460at2759"/>
<evidence type="ECO:0000256" key="1">
    <source>
        <dbReference type="ARBA" id="ARBA00022741"/>
    </source>
</evidence>
<evidence type="ECO:0000256" key="4">
    <source>
        <dbReference type="SAM" id="MobiDB-lite"/>
    </source>
</evidence>
<dbReference type="Pfam" id="PF00271">
    <property type="entry name" value="Helicase_C"/>
    <property type="match status" value="1"/>
</dbReference>
<dbReference type="InterPro" id="IPR014001">
    <property type="entry name" value="Helicase_ATP-bd"/>
</dbReference>
<dbReference type="PANTHER" id="PTHR45629">
    <property type="entry name" value="SNF2/RAD54 FAMILY MEMBER"/>
    <property type="match status" value="1"/>
</dbReference>
<accession>A0A6A6PLL5</accession>
<reference evidence="7" key="1">
    <citation type="journal article" date="2020" name="Stud. Mycol.">
        <title>101 Dothideomycetes genomes: a test case for predicting lifestyles and emergence of pathogens.</title>
        <authorList>
            <person name="Haridas S."/>
            <person name="Albert R."/>
            <person name="Binder M."/>
            <person name="Bloem J."/>
            <person name="Labutti K."/>
            <person name="Salamov A."/>
            <person name="Andreopoulos B."/>
            <person name="Baker S."/>
            <person name="Barry K."/>
            <person name="Bills G."/>
            <person name="Bluhm B."/>
            <person name="Cannon C."/>
            <person name="Castanera R."/>
            <person name="Culley D."/>
            <person name="Daum C."/>
            <person name="Ezra D."/>
            <person name="Gonzalez J."/>
            <person name="Henrissat B."/>
            <person name="Kuo A."/>
            <person name="Liang C."/>
            <person name="Lipzen A."/>
            <person name="Lutzoni F."/>
            <person name="Magnuson J."/>
            <person name="Mondo S."/>
            <person name="Nolan M."/>
            <person name="Ohm R."/>
            <person name="Pangilinan J."/>
            <person name="Park H.-J."/>
            <person name="Ramirez L."/>
            <person name="Alfaro M."/>
            <person name="Sun H."/>
            <person name="Tritt A."/>
            <person name="Yoshinaga Y."/>
            <person name="Zwiers L.-H."/>
            <person name="Turgeon B."/>
            <person name="Goodwin S."/>
            <person name="Spatafora J."/>
            <person name="Crous P."/>
            <person name="Grigoriev I."/>
        </authorList>
    </citation>
    <scope>NUCLEOTIDE SEQUENCE</scope>
    <source>
        <strain evidence="7">CBS 113389</strain>
    </source>
</reference>
<dbReference type="Gene3D" id="1.20.120.850">
    <property type="entry name" value="SWI2/SNF2 ATPases, N-terminal domain"/>
    <property type="match status" value="1"/>
</dbReference>
<keyword evidence="1" id="KW-0547">Nucleotide-binding</keyword>
<protein>
    <submittedName>
        <fullName evidence="7">SNF2 family N-terminal domain-containing protein</fullName>
    </submittedName>
</protein>
<dbReference type="EMBL" id="MU001639">
    <property type="protein sequence ID" value="KAF2480929.1"/>
    <property type="molecule type" value="Genomic_DNA"/>
</dbReference>
<keyword evidence="8" id="KW-1185">Reference proteome</keyword>
<name>A0A6A6PLL5_9PEZI</name>
<dbReference type="GO" id="GO:0005524">
    <property type="term" value="F:ATP binding"/>
    <property type="evidence" value="ECO:0007669"/>
    <property type="project" value="InterPro"/>
</dbReference>
<feature type="region of interest" description="Disordered" evidence="4">
    <location>
        <begin position="233"/>
        <end position="252"/>
    </location>
</feature>
<dbReference type="InterPro" id="IPR027417">
    <property type="entry name" value="P-loop_NTPase"/>
</dbReference>
<evidence type="ECO:0000256" key="2">
    <source>
        <dbReference type="ARBA" id="ARBA00022801"/>
    </source>
</evidence>
<dbReference type="InterPro" id="IPR038718">
    <property type="entry name" value="SNF2-like_sf"/>
</dbReference>
<feature type="domain" description="Helicase C-terminal" evidence="6">
    <location>
        <begin position="616"/>
        <end position="770"/>
    </location>
</feature>
<dbReference type="SUPFAM" id="SSF52540">
    <property type="entry name" value="P-loop containing nucleoside triphosphate hydrolases"/>
    <property type="match status" value="2"/>
</dbReference>
<dbReference type="Gene3D" id="3.40.50.300">
    <property type="entry name" value="P-loop containing nucleotide triphosphate hydrolases"/>
    <property type="match status" value="1"/>
</dbReference>
<keyword evidence="2" id="KW-0378">Hydrolase</keyword>
<dbReference type="CDD" id="cd18004">
    <property type="entry name" value="DEXHc_RAD54"/>
    <property type="match status" value="1"/>
</dbReference>